<evidence type="ECO:0000256" key="9">
    <source>
        <dbReference type="ARBA" id="ARBA00023235"/>
    </source>
</evidence>
<dbReference type="FunCoup" id="A0A5R8QDD1">
    <property type="interactions" value="185"/>
</dbReference>
<organism evidence="13 14">
    <name type="scientific">Culicoidibacter larvae</name>
    <dbReference type="NCBI Taxonomy" id="2579976"/>
    <lineage>
        <taxon>Bacteria</taxon>
        <taxon>Bacillati</taxon>
        <taxon>Bacillota</taxon>
        <taxon>Culicoidibacteria</taxon>
        <taxon>Culicoidibacterales</taxon>
        <taxon>Culicoidibacteraceae</taxon>
        <taxon>Culicoidibacter</taxon>
    </lineage>
</organism>
<dbReference type="EMBL" id="VBWP01000003">
    <property type="protein sequence ID" value="TLG75241.1"/>
    <property type="molecule type" value="Genomic_DNA"/>
</dbReference>
<dbReference type="InParanoid" id="A0A5R8QDD1"/>
<evidence type="ECO:0000313" key="14">
    <source>
        <dbReference type="Proteomes" id="UP000306912"/>
    </source>
</evidence>
<dbReference type="Pfam" id="PF01370">
    <property type="entry name" value="Epimerase"/>
    <property type="match status" value="1"/>
</dbReference>
<keyword evidence="14" id="KW-1185">Reference proteome</keyword>
<dbReference type="InterPro" id="IPR005886">
    <property type="entry name" value="UDP_G4E"/>
</dbReference>
<dbReference type="SUPFAM" id="SSF51735">
    <property type="entry name" value="NAD(P)-binding Rossmann-fold domains"/>
    <property type="match status" value="1"/>
</dbReference>
<comment type="subunit">
    <text evidence="11">Homodimer.</text>
</comment>
<evidence type="ECO:0000256" key="8">
    <source>
        <dbReference type="ARBA" id="ARBA00023144"/>
    </source>
</evidence>
<keyword evidence="8" id="KW-0299">Galactose metabolism</keyword>
<dbReference type="Gene3D" id="3.90.25.10">
    <property type="entry name" value="UDP-galactose 4-epimerase, domain 1"/>
    <property type="match status" value="1"/>
</dbReference>
<dbReference type="PANTHER" id="PTHR43725:SF53">
    <property type="entry name" value="UDP-ARABINOSE 4-EPIMERASE 1"/>
    <property type="match status" value="1"/>
</dbReference>
<name>A0A5R8QDD1_9FIRM</name>
<proteinExistence type="inferred from homology"/>
<evidence type="ECO:0000256" key="11">
    <source>
        <dbReference type="RuleBase" id="RU366046"/>
    </source>
</evidence>
<dbReference type="GO" id="GO:0003978">
    <property type="term" value="F:UDP-glucose 4-epimerase activity"/>
    <property type="evidence" value="ECO:0007669"/>
    <property type="project" value="UniProtKB-UniRule"/>
</dbReference>
<dbReference type="InterPro" id="IPR036291">
    <property type="entry name" value="NAD(P)-bd_dom_sf"/>
</dbReference>
<dbReference type="EC" id="5.1.3.2" evidence="5 11"/>
<comment type="cofactor">
    <cofactor evidence="2 11">
        <name>NAD(+)</name>
        <dbReference type="ChEBI" id="CHEBI:57540"/>
    </cofactor>
</comment>
<evidence type="ECO:0000256" key="7">
    <source>
        <dbReference type="ARBA" id="ARBA00023027"/>
    </source>
</evidence>
<dbReference type="PANTHER" id="PTHR43725">
    <property type="entry name" value="UDP-GLUCOSE 4-EPIMERASE"/>
    <property type="match status" value="1"/>
</dbReference>
<evidence type="ECO:0000256" key="10">
    <source>
        <dbReference type="ARBA" id="ARBA00023277"/>
    </source>
</evidence>
<dbReference type="NCBIfam" id="TIGR01179">
    <property type="entry name" value="galE"/>
    <property type="match status" value="1"/>
</dbReference>
<protein>
    <recommendedName>
        <fullName evidence="6 11">UDP-glucose 4-epimerase</fullName>
        <ecNumber evidence="5 11">5.1.3.2</ecNumber>
    </recommendedName>
</protein>
<dbReference type="AlphaFoldDB" id="A0A5R8QDD1"/>
<comment type="catalytic activity">
    <reaction evidence="1 11">
        <text>UDP-alpha-D-glucose = UDP-alpha-D-galactose</text>
        <dbReference type="Rhea" id="RHEA:22168"/>
        <dbReference type="ChEBI" id="CHEBI:58885"/>
        <dbReference type="ChEBI" id="CHEBI:66914"/>
        <dbReference type="EC" id="5.1.3.2"/>
    </reaction>
</comment>
<accession>A0A5R8QDD1</accession>
<dbReference type="RefSeq" id="WP_138190462.1">
    <property type="nucleotide sequence ID" value="NZ_VBWP01000003.1"/>
</dbReference>
<evidence type="ECO:0000256" key="2">
    <source>
        <dbReference type="ARBA" id="ARBA00001911"/>
    </source>
</evidence>
<sequence length="330" mass="36396">MRVLVVGGAGYIGSHTVYELIRSGHEVVVYDNLSTGNTKAIHREATFVEGDIRDKIMLDAVFEEHGIDAVMHFAAKIVVPESVEQPAEYFENNVYGVGVLLQAMRDAKVDKFIFSSTAAVYGMPNQSVPITEDAETKPINPYGESKLSAEKLIGWCEAPYGIKYTIFRYFNVAGADGEGQIGLSPKTVSHIIPSTNEAVLGLRDKLIVFGTDYNTEDGTCIRDYIHVTDLARAHVLGVEKLAETMTSKTYNLGSSNGFSVKDIVTTTEEVLAEPVPVEYGPRRAGDPDYLVASNKRAEAELGWVPEYDLASMIESDYNWRKAPKYEYEGK</sequence>
<dbReference type="Gene3D" id="3.40.50.720">
    <property type="entry name" value="NAD(P)-binding Rossmann-like Domain"/>
    <property type="match status" value="1"/>
</dbReference>
<dbReference type="UniPathway" id="UPA00214"/>
<keyword evidence="9 11" id="KW-0413">Isomerase</keyword>
<dbReference type="InterPro" id="IPR001509">
    <property type="entry name" value="Epimerase_deHydtase"/>
</dbReference>
<keyword evidence="7 11" id="KW-0520">NAD</keyword>
<comment type="similarity">
    <text evidence="4 11">Belongs to the NAD(P)-dependent epimerase/dehydratase family.</text>
</comment>
<comment type="caution">
    <text evidence="13">The sequence shown here is derived from an EMBL/GenBank/DDBJ whole genome shotgun (WGS) entry which is preliminary data.</text>
</comment>
<keyword evidence="10 11" id="KW-0119">Carbohydrate metabolism</keyword>
<dbReference type="GO" id="GO:0033499">
    <property type="term" value="P:galactose catabolic process via UDP-galactose, Leloir pathway"/>
    <property type="evidence" value="ECO:0007669"/>
    <property type="project" value="TreeGrafter"/>
</dbReference>
<dbReference type="Proteomes" id="UP000306912">
    <property type="component" value="Unassembled WGS sequence"/>
</dbReference>
<evidence type="ECO:0000256" key="6">
    <source>
        <dbReference type="ARBA" id="ARBA00018569"/>
    </source>
</evidence>
<gene>
    <name evidence="13" type="primary">galE</name>
    <name evidence="13" type="ORF">FEZ08_04135</name>
</gene>
<evidence type="ECO:0000256" key="3">
    <source>
        <dbReference type="ARBA" id="ARBA00004947"/>
    </source>
</evidence>
<evidence type="ECO:0000259" key="12">
    <source>
        <dbReference type="Pfam" id="PF01370"/>
    </source>
</evidence>
<dbReference type="OrthoDB" id="9771073at2"/>
<evidence type="ECO:0000256" key="4">
    <source>
        <dbReference type="ARBA" id="ARBA00007637"/>
    </source>
</evidence>
<evidence type="ECO:0000256" key="5">
    <source>
        <dbReference type="ARBA" id="ARBA00013189"/>
    </source>
</evidence>
<comment type="pathway">
    <text evidence="3 11">Carbohydrate metabolism; galactose metabolism.</text>
</comment>
<feature type="domain" description="NAD-dependent epimerase/dehydratase" evidence="12">
    <location>
        <begin position="3"/>
        <end position="253"/>
    </location>
</feature>
<evidence type="ECO:0000256" key="1">
    <source>
        <dbReference type="ARBA" id="ARBA00000083"/>
    </source>
</evidence>
<dbReference type="CDD" id="cd05247">
    <property type="entry name" value="UDP_G4E_1_SDR_e"/>
    <property type="match status" value="1"/>
</dbReference>
<evidence type="ECO:0000313" key="13">
    <source>
        <dbReference type="EMBL" id="TLG75241.1"/>
    </source>
</evidence>
<reference evidence="13 14" key="1">
    <citation type="submission" date="2019-05" db="EMBL/GenBank/DDBJ databases">
        <title>Culicoidintestinum kansasii gen. nov., sp. nov. from the gastrointestinal tract of the biting midge, Culicoides sonorensis.</title>
        <authorList>
            <person name="Neupane S."/>
            <person name="Ghosh A."/>
            <person name="Gunther S."/>
            <person name="Martin K."/>
            <person name="Zurek L."/>
        </authorList>
    </citation>
    <scope>NUCLEOTIDE SEQUENCE [LARGE SCALE GENOMIC DNA]</scope>
    <source>
        <strain evidence="13 14">CS-1</strain>
    </source>
</reference>